<dbReference type="Proteomes" id="UP000318741">
    <property type="component" value="Chromosome"/>
</dbReference>
<reference evidence="3 4" key="1">
    <citation type="submission" date="2019-02" db="EMBL/GenBank/DDBJ databases">
        <title>Deep-cultivation of Planctomycetes and their phenomic and genomic characterization uncovers novel biology.</title>
        <authorList>
            <person name="Wiegand S."/>
            <person name="Jogler M."/>
            <person name="Boedeker C."/>
            <person name="Pinto D."/>
            <person name="Vollmers J."/>
            <person name="Rivas-Marin E."/>
            <person name="Kohn T."/>
            <person name="Peeters S.H."/>
            <person name="Heuer A."/>
            <person name="Rast P."/>
            <person name="Oberbeckmann S."/>
            <person name="Bunk B."/>
            <person name="Jeske O."/>
            <person name="Meyerdierks A."/>
            <person name="Storesund J.E."/>
            <person name="Kallscheuer N."/>
            <person name="Luecker S."/>
            <person name="Lage O.M."/>
            <person name="Pohl T."/>
            <person name="Merkel B.J."/>
            <person name="Hornburger P."/>
            <person name="Mueller R.-W."/>
            <person name="Bruemmer F."/>
            <person name="Labrenz M."/>
            <person name="Spormann A.M."/>
            <person name="Op den Camp H."/>
            <person name="Overmann J."/>
            <person name="Amann R."/>
            <person name="Jetten M.S.M."/>
            <person name="Mascher T."/>
            <person name="Medema M.H."/>
            <person name="Devos D.P."/>
            <person name="Kaster A.-K."/>
            <person name="Ovreas L."/>
            <person name="Rohde M."/>
            <person name="Galperin M.Y."/>
            <person name="Jogler C."/>
        </authorList>
    </citation>
    <scope>NUCLEOTIDE SEQUENCE [LARGE SCALE GENOMIC DNA]</scope>
    <source>
        <strain evidence="3 4">CA12</strain>
    </source>
</reference>
<feature type="domain" description="DUF1559" evidence="2">
    <location>
        <begin position="41"/>
        <end position="351"/>
    </location>
</feature>
<dbReference type="PROSITE" id="PS00409">
    <property type="entry name" value="PROKAR_NTER_METHYL"/>
    <property type="match status" value="1"/>
</dbReference>
<dbReference type="OrthoDB" id="241541at2"/>
<gene>
    <name evidence="3" type="ORF">CA12_06320</name>
</gene>
<dbReference type="Gene3D" id="3.30.700.10">
    <property type="entry name" value="Glycoprotein, Type 4 Pilin"/>
    <property type="match status" value="1"/>
</dbReference>
<sequence>MHAPPPRRRPASRSGFTLIELVVVVLIVLILISLLLPNVEQAREAARRSQCQNNLKQLGLAMHNYHATHKLFPTQGGGTSAAGEEGNAEELSAFVALTPYIDASRHWNVIAQRLAENADGSPRTPPWPAMGPEPGNRNYGPWQTQNSVFLCPSDPAGPANTGGPEDVMADTNYAFNAGDNAAGGYGAVEVEGGGRPAARGAFVFREWIALDDFADGTATTLLFAEIGRGDGGRSYQGYALRNAGAAKPPLEYDDERGVLNPSACLAAAGNVSEPQTYPTAAALHARGSRWNDAGGVYTGFNAILPPNGPSCLLTNDPRSPGLLSAGSFHTGGVQVGMVDGSVTFISETIDAGDPGAAGVTDGESPYGVWGALSTRAGGDTVDVDQY</sequence>
<name>A0A517P5A0_9PLAN</name>
<keyword evidence="1" id="KW-1133">Transmembrane helix</keyword>
<evidence type="ECO:0000313" key="4">
    <source>
        <dbReference type="Proteomes" id="UP000318741"/>
    </source>
</evidence>
<keyword evidence="1" id="KW-0472">Membrane</keyword>
<keyword evidence="1" id="KW-0812">Transmembrane</keyword>
<dbReference type="NCBIfam" id="TIGR04294">
    <property type="entry name" value="pre_pil_HX9DG"/>
    <property type="match status" value="1"/>
</dbReference>
<dbReference type="InterPro" id="IPR012902">
    <property type="entry name" value="N_methyl_site"/>
</dbReference>
<dbReference type="SUPFAM" id="SSF54523">
    <property type="entry name" value="Pili subunits"/>
    <property type="match status" value="1"/>
</dbReference>
<feature type="transmembrane region" description="Helical" evidence="1">
    <location>
        <begin position="16"/>
        <end position="36"/>
    </location>
</feature>
<evidence type="ECO:0000259" key="2">
    <source>
        <dbReference type="Pfam" id="PF07596"/>
    </source>
</evidence>
<dbReference type="InterPro" id="IPR011453">
    <property type="entry name" value="DUF1559"/>
</dbReference>
<organism evidence="3 4">
    <name type="scientific">Alienimonas californiensis</name>
    <dbReference type="NCBI Taxonomy" id="2527989"/>
    <lineage>
        <taxon>Bacteria</taxon>
        <taxon>Pseudomonadati</taxon>
        <taxon>Planctomycetota</taxon>
        <taxon>Planctomycetia</taxon>
        <taxon>Planctomycetales</taxon>
        <taxon>Planctomycetaceae</taxon>
        <taxon>Alienimonas</taxon>
    </lineage>
</organism>
<dbReference type="RefSeq" id="WP_145361276.1">
    <property type="nucleotide sequence ID" value="NZ_CP036265.1"/>
</dbReference>
<dbReference type="Pfam" id="PF07963">
    <property type="entry name" value="N_methyl"/>
    <property type="match status" value="1"/>
</dbReference>
<accession>A0A517P5A0</accession>
<dbReference type="PANTHER" id="PTHR30093">
    <property type="entry name" value="GENERAL SECRETION PATHWAY PROTEIN G"/>
    <property type="match status" value="1"/>
</dbReference>
<dbReference type="InterPro" id="IPR045584">
    <property type="entry name" value="Pilin-like"/>
</dbReference>
<dbReference type="PANTHER" id="PTHR30093:SF2">
    <property type="entry name" value="TYPE II SECRETION SYSTEM PROTEIN H"/>
    <property type="match status" value="1"/>
</dbReference>
<dbReference type="EMBL" id="CP036265">
    <property type="protein sequence ID" value="QDT14557.1"/>
    <property type="molecule type" value="Genomic_DNA"/>
</dbReference>
<dbReference type="NCBIfam" id="TIGR02532">
    <property type="entry name" value="IV_pilin_GFxxxE"/>
    <property type="match status" value="1"/>
</dbReference>
<proteinExistence type="predicted"/>
<dbReference type="Pfam" id="PF07596">
    <property type="entry name" value="SBP_bac_10"/>
    <property type="match status" value="1"/>
</dbReference>
<keyword evidence="4" id="KW-1185">Reference proteome</keyword>
<evidence type="ECO:0000313" key="3">
    <source>
        <dbReference type="EMBL" id="QDT14557.1"/>
    </source>
</evidence>
<protein>
    <recommendedName>
        <fullName evidence="2">DUF1559 domain-containing protein</fullName>
    </recommendedName>
</protein>
<dbReference type="KEGG" id="acaf:CA12_06320"/>
<dbReference type="InterPro" id="IPR027558">
    <property type="entry name" value="Pre_pil_HX9DG_C"/>
</dbReference>
<evidence type="ECO:0000256" key="1">
    <source>
        <dbReference type="SAM" id="Phobius"/>
    </source>
</evidence>
<dbReference type="AlphaFoldDB" id="A0A517P5A0"/>